<dbReference type="Pfam" id="PF25823">
    <property type="entry name" value="Ams2-SPT21_N"/>
    <property type="match status" value="1"/>
</dbReference>
<sequence>MVEKKTTLRVLYTINSSPQYILARSHIRVPISVIPSNESTSNVGSSNASQHSDPLYANVLLKTCLDTICRSSPELTHDSTRDFSLYVLDPLESNSAPAPVHINNANGESSSKGNSRAVEQPRGVAVGLGLMSWALAADDSDAMFVVGTLVKQSNGQEALEVIFALRETMAMKRPAWSMPPPSLPSSSQETAASSLVDANSLQHDSKSQLWSSNQPLASSSTGRPPINDLTKETLASIQMRAKAKIKPPKPVRQSTVPVTESDKLMNADTFIGPMKKKGRPKMANAAVSSGANAVASSSSSVSSPQEVIVIDGSDSDGTQPTPTTSSFQPRPTTNVPAPKSGVQDLTKKKKMSYSQYPTTPAFTKEPLIRRVSEPVTAPSPAPVKTEPQEEQSNILDILSYFSTASSADPAAQNAAILSALCTIDSQNSQINSQPSVPANPALVSALKQLLVMYANAAPASSFPTTPSSSQPQHLAYPHSASSQDDIVVLDKENVNPKVFQKSNGKDASSVKGSDSSQTSPRSQENATAGPSSHSKPVQSLGLSMRSNEIQGSRPSLKESILSSGSERVVRKRTLSDFMDEKEFGRSKGKGKERERERIEKRDGHRHSSSSQRSSKSTANDALRHYPRLLASNQPRSEQPSNYYRTPLESMSMTSPARPQREGNEPFLRQQEVASGSSSSQPASRSTSPKPRISASSPVRGPHQERKKYVVPAWARTSTSTQPRLSEEAQKALEEQEEKKKRERAAARKRLPSMQAKSKSKGAASSSAKSSGSSSGQENKVTTAPVPPKKPEPVRAPIVSSDGPMIAAANIAFPFMSARSSSPPPNPVGLPQTPKTPTRERYHLRPTPGQENDSLFTPIMRSGSIFGSASSRSTRTPLMPSVLTSPLGNRKKAKISSPTRSMLTGKTFSTPNSRKRSSFQSSEDSIKPSDDKEDEVPQSLEKELEDAMEDLDCPPSSLPIASSDIDVEEAHTSADIEIPGEEDTETSPVKQHWQGLPPSSPPAPSSPMLLPETTDDDEEMDEIPIATSDSETDMAMTPSDSDATADSPADFTDPLDYSSFFTGGDLAPNSIMDIFDQFTHLSSDSDAYPSMVESTESDIESVFQNGLEGIDFTEFWETFKPMVNNNAQVALQEENSGEDAAVSDTGKEGVLPQLDGIDHVKLADEMQALLSGCLM</sequence>
<dbReference type="OrthoDB" id="3199820at2759"/>
<dbReference type="AlphaFoldDB" id="A0A9P5YNE4"/>
<feature type="compositionally biased region" description="Polar residues" evidence="1">
    <location>
        <begin position="630"/>
        <end position="656"/>
    </location>
</feature>
<feature type="compositionally biased region" description="Low complexity" evidence="1">
    <location>
        <begin position="674"/>
        <end position="687"/>
    </location>
</feature>
<feature type="region of interest" description="Disordered" evidence="1">
    <location>
        <begin position="459"/>
        <end position="481"/>
    </location>
</feature>
<reference evidence="3" key="1">
    <citation type="submission" date="2020-11" db="EMBL/GenBank/DDBJ databases">
        <authorList>
            <consortium name="DOE Joint Genome Institute"/>
            <person name="Ahrendt S."/>
            <person name="Riley R."/>
            <person name="Andreopoulos W."/>
            <person name="Labutti K."/>
            <person name="Pangilinan J."/>
            <person name="Ruiz-Duenas F.J."/>
            <person name="Barrasa J.M."/>
            <person name="Sanchez-Garcia M."/>
            <person name="Camarero S."/>
            <person name="Miyauchi S."/>
            <person name="Serrano A."/>
            <person name="Linde D."/>
            <person name="Babiker R."/>
            <person name="Drula E."/>
            <person name="Ayuso-Fernandez I."/>
            <person name="Pacheco R."/>
            <person name="Padilla G."/>
            <person name="Ferreira P."/>
            <person name="Barriuso J."/>
            <person name="Kellner H."/>
            <person name="Castanera R."/>
            <person name="Alfaro M."/>
            <person name="Ramirez L."/>
            <person name="Pisabarro A.G."/>
            <person name="Kuo A."/>
            <person name="Tritt A."/>
            <person name="Lipzen A."/>
            <person name="He G."/>
            <person name="Yan M."/>
            <person name="Ng V."/>
            <person name="Cullen D."/>
            <person name="Martin F."/>
            <person name="Rosso M.-N."/>
            <person name="Henrissat B."/>
            <person name="Hibbett D."/>
            <person name="Martinez A.T."/>
            <person name="Grigoriev I.V."/>
        </authorList>
    </citation>
    <scope>NUCLEOTIDE SEQUENCE</scope>
    <source>
        <strain evidence="3">CIRM-BRFM 674</strain>
    </source>
</reference>
<keyword evidence="4" id="KW-1185">Reference proteome</keyword>
<proteinExistence type="predicted"/>
<feature type="compositionally biased region" description="Low complexity" evidence="1">
    <location>
        <begin position="1036"/>
        <end position="1048"/>
    </location>
</feature>
<feature type="compositionally biased region" description="Low complexity" evidence="1">
    <location>
        <begin position="760"/>
        <end position="783"/>
    </location>
</feature>
<feature type="domain" description="Ams2/SPT21 N-terminal" evidence="2">
    <location>
        <begin position="4"/>
        <end position="94"/>
    </location>
</feature>
<feature type="region of interest" description="Disordered" evidence="1">
    <location>
        <begin position="97"/>
        <end position="118"/>
    </location>
</feature>
<evidence type="ECO:0000259" key="2">
    <source>
        <dbReference type="Pfam" id="PF25823"/>
    </source>
</evidence>
<feature type="region of interest" description="Disordered" evidence="1">
    <location>
        <begin position="815"/>
        <end position="1048"/>
    </location>
</feature>
<feature type="compositionally biased region" description="Low complexity" evidence="1">
    <location>
        <begin position="860"/>
        <end position="872"/>
    </location>
</feature>
<evidence type="ECO:0000313" key="4">
    <source>
        <dbReference type="Proteomes" id="UP000807469"/>
    </source>
</evidence>
<feature type="compositionally biased region" description="Polar residues" evidence="1">
    <location>
        <begin position="103"/>
        <end position="114"/>
    </location>
</feature>
<name>A0A9P5YNE4_9AGAR</name>
<dbReference type="InterPro" id="IPR042403">
    <property type="entry name" value="Spt21/Ams2"/>
</dbReference>
<evidence type="ECO:0000256" key="1">
    <source>
        <dbReference type="SAM" id="MobiDB-lite"/>
    </source>
</evidence>
<organism evidence="3 4">
    <name type="scientific">Pholiota conissans</name>
    <dbReference type="NCBI Taxonomy" id="109636"/>
    <lineage>
        <taxon>Eukaryota</taxon>
        <taxon>Fungi</taxon>
        <taxon>Dikarya</taxon>
        <taxon>Basidiomycota</taxon>
        <taxon>Agaricomycotina</taxon>
        <taxon>Agaricomycetes</taxon>
        <taxon>Agaricomycetidae</taxon>
        <taxon>Agaricales</taxon>
        <taxon>Agaricineae</taxon>
        <taxon>Strophariaceae</taxon>
        <taxon>Pholiota</taxon>
    </lineage>
</organism>
<feature type="region of interest" description="Disordered" evidence="1">
    <location>
        <begin position="498"/>
        <end position="800"/>
    </location>
</feature>
<accession>A0A9P5YNE4</accession>
<feature type="compositionally biased region" description="Basic and acidic residues" evidence="1">
    <location>
        <begin position="724"/>
        <end position="745"/>
    </location>
</feature>
<feature type="compositionally biased region" description="Acidic residues" evidence="1">
    <location>
        <begin position="1012"/>
        <end position="1021"/>
    </location>
</feature>
<feature type="compositionally biased region" description="Polar residues" evidence="1">
    <location>
        <begin position="500"/>
        <end position="553"/>
    </location>
</feature>
<gene>
    <name evidence="3" type="ORF">BDN70DRAFT_938407</name>
</gene>
<feature type="compositionally biased region" description="Polar residues" evidence="1">
    <location>
        <begin position="188"/>
        <end position="222"/>
    </location>
</feature>
<dbReference type="Proteomes" id="UP000807469">
    <property type="component" value="Unassembled WGS sequence"/>
</dbReference>
<feature type="region of interest" description="Disordered" evidence="1">
    <location>
        <begin position="310"/>
        <end position="359"/>
    </location>
</feature>
<feature type="compositionally biased region" description="Low complexity" evidence="1">
    <location>
        <begin position="459"/>
        <end position="472"/>
    </location>
</feature>
<feature type="compositionally biased region" description="Polar residues" evidence="1">
    <location>
        <begin position="895"/>
        <end position="922"/>
    </location>
</feature>
<comment type="caution">
    <text evidence="3">The sequence shown here is derived from an EMBL/GenBank/DDBJ whole genome shotgun (WGS) entry which is preliminary data.</text>
</comment>
<feature type="compositionally biased region" description="Low complexity" evidence="1">
    <location>
        <begin position="318"/>
        <end position="333"/>
    </location>
</feature>
<feature type="region of interest" description="Disordered" evidence="1">
    <location>
        <begin position="175"/>
        <end position="228"/>
    </location>
</feature>
<dbReference type="EMBL" id="MU155574">
    <property type="protein sequence ID" value="KAF9472138.1"/>
    <property type="molecule type" value="Genomic_DNA"/>
</dbReference>
<dbReference type="InterPro" id="IPR057725">
    <property type="entry name" value="Ams2-SPT21_N"/>
</dbReference>
<feature type="compositionally biased region" description="Acidic residues" evidence="1">
    <location>
        <begin position="942"/>
        <end position="951"/>
    </location>
</feature>
<feature type="compositionally biased region" description="Basic and acidic residues" evidence="1">
    <location>
        <begin position="578"/>
        <end position="602"/>
    </location>
</feature>
<dbReference type="PANTHER" id="PTHR39147">
    <property type="entry name" value="PROTEIN SPT21"/>
    <property type="match status" value="1"/>
</dbReference>
<dbReference type="PANTHER" id="PTHR39147:SF1">
    <property type="entry name" value="PROTEIN SPT21"/>
    <property type="match status" value="1"/>
</dbReference>
<evidence type="ECO:0000313" key="3">
    <source>
        <dbReference type="EMBL" id="KAF9472138.1"/>
    </source>
</evidence>
<protein>
    <recommendedName>
        <fullName evidence="2">Ams2/SPT21 N-terminal domain-containing protein</fullName>
    </recommendedName>
</protein>